<evidence type="ECO:0000313" key="2">
    <source>
        <dbReference type="Proteomes" id="UP000245124"/>
    </source>
</evidence>
<reference evidence="1 2" key="1">
    <citation type="submission" date="2017-06" db="EMBL/GenBank/DDBJ databases">
        <title>Genome sequencing of cyanobaciteial culture collection at National Institute for Environmental Studies (NIES).</title>
        <authorList>
            <person name="Hirose Y."/>
            <person name="Shimura Y."/>
            <person name="Fujisawa T."/>
            <person name="Nakamura Y."/>
            <person name="Kawachi M."/>
        </authorList>
    </citation>
    <scope>NUCLEOTIDE SEQUENCE [LARGE SCALE GENOMIC DNA]</scope>
    <source>
        <strain evidence="1 2">NIES-4072</strain>
    </source>
</reference>
<evidence type="ECO:0000313" key="1">
    <source>
        <dbReference type="EMBL" id="GBG23285.1"/>
    </source>
</evidence>
<sequence>MQEAFDIYTNNVSIARSRFDRGSTLKALLDPNIDPILLEMFLLYYCSQGIEMTEPVESWIRRAGERCIEIGLTEVGQLLIAHAKGEAGHQLMMIADTKALVSRWNSQRKPHLDAEWFFSQPKTDSVSEYYKLHEDTITGDTPFGQVAIEYEIEMLSLRCLSHLVEQCKKVLGNDITKCISFLEEHIIVDVAHTQLNERMIKNLLNSNPDYLTVLSSIASKALDTYGSCLSDCLNLAQAHRELYNFEARIQV</sequence>
<name>A0A2R5FYE1_NOSCO</name>
<dbReference type="Gene3D" id="1.20.910.10">
    <property type="entry name" value="Heme oxygenase-like"/>
    <property type="match status" value="1"/>
</dbReference>
<dbReference type="InterPro" id="IPR016084">
    <property type="entry name" value="Haem_Oase-like_multi-hlx"/>
</dbReference>
<dbReference type="Proteomes" id="UP000245124">
    <property type="component" value="Unassembled WGS sequence"/>
</dbReference>
<gene>
    <name evidence="1" type="ORF">NIES4072_69970</name>
</gene>
<dbReference type="AlphaFoldDB" id="A0A2R5FYE1"/>
<comment type="caution">
    <text evidence="1">The sequence shown here is derived from an EMBL/GenBank/DDBJ whole genome shotgun (WGS) entry which is preliminary data.</text>
</comment>
<dbReference type="OrthoDB" id="6857979at2"/>
<organism evidence="1 2">
    <name type="scientific">Nostoc commune NIES-4072</name>
    <dbReference type="NCBI Taxonomy" id="2005467"/>
    <lineage>
        <taxon>Bacteria</taxon>
        <taxon>Bacillati</taxon>
        <taxon>Cyanobacteriota</taxon>
        <taxon>Cyanophyceae</taxon>
        <taxon>Nostocales</taxon>
        <taxon>Nostocaceae</taxon>
        <taxon>Nostoc</taxon>
    </lineage>
</organism>
<keyword evidence="2" id="KW-1185">Reference proteome</keyword>
<accession>A0A2R5FYE1</accession>
<protein>
    <submittedName>
        <fullName evidence="1">Uncharacterized protein</fullName>
    </submittedName>
</protein>
<dbReference type="SUPFAM" id="SSF48613">
    <property type="entry name" value="Heme oxygenase-like"/>
    <property type="match status" value="1"/>
</dbReference>
<dbReference type="RefSeq" id="WP_109013170.1">
    <property type="nucleotide sequence ID" value="NZ_BDUD01000002.1"/>
</dbReference>
<dbReference type="EMBL" id="BDUD01000002">
    <property type="protein sequence ID" value="GBG23285.1"/>
    <property type="molecule type" value="Genomic_DNA"/>
</dbReference>
<proteinExistence type="predicted"/>